<accession>A0A2G8SN35</accession>
<keyword evidence="3" id="KW-1185">Reference proteome</keyword>
<evidence type="ECO:0000256" key="1">
    <source>
        <dbReference type="SAM" id="MobiDB-lite"/>
    </source>
</evidence>
<evidence type="ECO:0000313" key="2">
    <source>
        <dbReference type="EMBL" id="PIL34988.1"/>
    </source>
</evidence>
<proteinExistence type="predicted"/>
<reference evidence="2 3" key="1">
    <citation type="journal article" date="2015" name="Sci. Rep.">
        <title>Chromosome-level genome map provides insights into diverse defense mechanisms in the medicinal fungus Ganoderma sinense.</title>
        <authorList>
            <person name="Zhu Y."/>
            <person name="Xu J."/>
            <person name="Sun C."/>
            <person name="Zhou S."/>
            <person name="Xu H."/>
            <person name="Nelson D.R."/>
            <person name="Qian J."/>
            <person name="Song J."/>
            <person name="Luo H."/>
            <person name="Xiang L."/>
            <person name="Li Y."/>
            <person name="Xu Z."/>
            <person name="Ji A."/>
            <person name="Wang L."/>
            <person name="Lu S."/>
            <person name="Hayward A."/>
            <person name="Sun W."/>
            <person name="Li X."/>
            <person name="Schwartz D.C."/>
            <person name="Wang Y."/>
            <person name="Chen S."/>
        </authorList>
    </citation>
    <scope>NUCLEOTIDE SEQUENCE [LARGE SCALE GENOMIC DNA]</scope>
    <source>
        <strain evidence="2 3">ZZ0214-1</strain>
    </source>
</reference>
<protein>
    <submittedName>
        <fullName evidence="2">Uncharacterized protein</fullName>
    </submittedName>
</protein>
<feature type="region of interest" description="Disordered" evidence="1">
    <location>
        <begin position="1"/>
        <end position="26"/>
    </location>
</feature>
<dbReference type="Proteomes" id="UP000230002">
    <property type="component" value="Unassembled WGS sequence"/>
</dbReference>
<evidence type="ECO:0000313" key="3">
    <source>
        <dbReference type="Proteomes" id="UP000230002"/>
    </source>
</evidence>
<gene>
    <name evidence="2" type="ORF">GSI_02775</name>
</gene>
<sequence length="157" mass="17270">MQRPSSPDFRPNAANDDDTNTSTCSATELSTTSYTRAYTTNDLVAVVRHLPPRPISEEERSPGLPVHSSNPDVARMILDDTSSDSPLHIHITPTIRRNNTDIAIIDVAASATTASHPGIDHVRAFWEEVADDVGYNYAFLLSLSIARVLERRARALM</sequence>
<dbReference type="AlphaFoldDB" id="A0A2G8SN35"/>
<dbReference type="EMBL" id="AYKW01000004">
    <property type="protein sequence ID" value="PIL34988.1"/>
    <property type="molecule type" value="Genomic_DNA"/>
</dbReference>
<comment type="caution">
    <text evidence="2">The sequence shown here is derived from an EMBL/GenBank/DDBJ whole genome shotgun (WGS) entry which is preliminary data.</text>
</comment>
<name>A0A2G8SN35_9APHY</name>
<organism evidence="2 3">
    <name type="scientific">Ganoderma sinense ZZ0214-1</name>
    <dbReference type="NCBI Taxonomy" id="1077348"/>
    <lineage>
        <taxon>Eukaryota</taxon>
        <taxon>Fungi</taxon>
        <taxon>Dikarya</taxon>
        <taxon>Basidiomycota</taxon>
        <taxon>Agaricomycotina</taxon>
        <taxon>Agaricomycetes</taxon>
        <taxon>Polyporales</taxon>
        <taxon>Polyporaceae</taxon>
        <taxon>Ganoderma</taxon>
    </lineage>
</organism>
<dbReference type="OrthoDB" id="10621570at2759"/>